<dbReference type="EMBL" id="AP026800">
    <property type="protein sequence ID" value="BDR55400.1"/>
    <property type="molecule type" value="Genomic_DNA"/>
</dbReference>
<protein>
    <submittedName>
        <fullName evidence="1">Uncharacterized protein</fullName>
    </submittedName>
</protein>
<reference evidence="1 2" key="1">
    <citation type="journal article" date="2023" name="Microbiol. Spectr.">
        <title>Symbiosis of Carpenter Bees with Uncharacterized Lactic Acid Bacteria Showing NAD Auxotrophy.</title>
        <authorList>
            <person name="Kawasaki S."/>
            <person name="Ozawa K."/>
            <person name="Mori T."/>
            <person name="Yamamoto A."/>
            <person name="Ito M."/>
            <person name="Ohkuma M."/>
            <person name="Sakamoto M."/>
            <person name="Matsutani M."/>
        </authorList>
    </citation>
    <scope>NUCLEOTIDE SEQUENCE [LARGE SCALE GENOMIC DNA]</scope>
    <source>
        <strain evidence="1 2">KimH</strain>
    </source>
</reference>
<evidence type="ECO:0000313" key="2">
    <source>
        <dbReference type="Proteomes" id="UP001321748"/>
    </source>
</evidence>
<organism evidence="1 2">
    <name type="scientific">Bombiscardovia apis</name>
    <dbReference type="NCBI Taxonomy" id="2932182"/>
    <lineage>
        <taxon>Bacteria</taxon>
        <taxon>Bacillati</taxon>
        <taxon>Actinomycetota</taxon>
        <taxon>Actinomycetes</taxon>
        <taxon>Bifidobacteriales</taxon>
        <taxon>Bifidobacteriaceae</taxon>
        <taxon>Bombiscardovia</taxon>
    </lineage>
</organism>
<keyword evidence="2" id="KW-1185">Reference proteome</keyword>
<evidence type="ECO:0000313" key="1">
    <source>
        <dbReference type="EMBL" id="BDR55400.1"/>
    </source>
</evidence>
<name>A0ABM8BEN1_9BIFI</name>
<accession>A0ABM8BEN1</accession>
<dbReference type="Proteomes" id="UP001321748">
    <property type="component" value="Chromosome"/>
</dbReference>
<gene>
    <name evidence="1" type="ORF">KIMH_15110</name>
</gene>
<proteinExistence type="predicted"/>
<sequence length="53" mass="5924">MLSVVEASLLMMREWVAGLLMASTISPRLIAKEVALRMWKSHQFIGTILASVH</sequence>